<keyword evidence="5 6" id="KW-0066">ATP synthesis</keyword>
<keyword evidence="6" id="KW-1003">Cell membrane</keyword>
<dbReference type="EMBL" id="CP001899">
    <property type="protein sequence ID" value="ADC66430.1"/>
    <property type="molecule type" value="Genomic_DNA"/>
</dbReference>
<dbReference type="PANTHER" id="PTHR38682">
    <property type="entry name" value="V-TYPE ATP SYNTHASE SUBUNIT C"/>
    <property type="match status" value="1"/>
</dbReference>
<evidence type="ECO:0000256" key="1">
    <source>
        <dbReference type="ARBA" id="ARBA00006709"/>
    </source>
</evidence>
<dbReference type="Pfam" id="PF01992">
    <property type="entry name" value="vATP-synt_AC39"/>
    <property type="match status" value="1"/>
</dbReference>
<dbReference type="GO" id="GO:0033179">
    <property type="term" value="C:proton-transporting V-type ATPase, V0 domain"/>
    <property type="evidence" value="ECO:0007669"/>
    <property type="project" value="InterPro"/>
</dbReference>
<keyword evidence="3 6" id="KW-0375">Hydrogen ion transport</keyword>
<comment type="subunit">
    <text evidence="6">Has multiple subunits with at least A(3), B(3), C, D, E, F, H, I and proteolipid K(x).</text>
</comment>
<dbReference type="PaxDb" id="589924-Ferp_2306"/>
<gene>
    <name evidence="6" type="primary">atpC</name>
    <name evidence="7" type="ordered locus">Ferp_2306</name>
</gene>
<comment type="similarity">
    <text evidence="1 6">Belongs to the V-ATPase V0D/AC39 subunit family.</text>
</comment>
<dbReference type="Proteomes" id="UP000002613">
    <property type="component" value="Chromosome"/>
</dbReference>
<evidence type="ECO:0000256" key="5">
    <source>
        <dbReference type="ARBA" id="ARBA00023310"/>
    </source>
</evidence>
<dbReference type="GO" id="GO:0042777">
    <property type="term" value="P:proton motive force-driven plasma membrane ATP synthesis"/>
    <property type="evidence" value="ECO:0007669"/>
    <property type="project" value="UniProtKB-UniRule"/>
</dbReference>
<dbReference type="InterPro" id="IPR044911">
    <property type="entry name" value="V-type_ATPase_csu/dsu_dom_3"/>
</dbReference>
<proteinExistence type="inferred from homology"/>
<evidence type="ECO:0000256" key="6">
    <source>
        <dbReference type="HAMAP-Rule" id="MF_00314"/>
    </source>
</evidence>
<dbReference type="NCBIfam" id="NF002268">
    <property type="entry name" value="PRK01198.1-4"/>
    <property type="match status" value="1"/>
</dbReference>
<dbReference type="eggNOG" id="arCOG02459">
    <property type="taxonomic scope" value="Archaea"/>
</dbReference>
<dbReference type="KEGG" id="fpl:Ferp_2306"/>
<reference evidence="7 8" key="2">
    <citation type="journal article" date="2011" name="Stand. Genomic Sci.">
        <title>Complete genome sequence of Ferroglobus placidus AEDII12DO.</title>
        <authorList>
            <person name="Anderson I."/>
            <person name="Risso C."/>
            <person name="Holmes D."/>
            <person name="Lucas S."/>
            <person name="Copeland A."/>
            <person name="Lapidus A."/>
            <person name="Cheng J.F."/>
            <person name="Bruce D."/>
            <person name="Goodwin L."/>
            <person name="Pitluck S."/>
            <person name="Saunders E."/>
            <person name="Brettin T."/>
            <person name="Detter J.C."/>
            <person name="Han C."/>
            <person name="Tapia R."/>
            <person name="Larimer F."/>
            <person name="Land M."/>
            <person name="Hauser L."/>
            <person name="Woyke T."/>
            <person name="Lovley D."/>
            <person name="Kyrpides N."/>
            <person name="Ivanova N."/>
        </authorList>
    </citation>
    <scope>NUCLEOTIDE SEQUENCE [LARGE SCALE GENOMIC DNA]</scope>
    <source>
        <strain evidence="8">DSM 10642 / AEDII12DO</strain>
    </source>
</reference>
<dbReference type="GO" id="GO:0046961">
    <property type="term" value="F:proton-transporting ATPase activity, rotational mechanism"/>
    <property type="evidence" value="ECO:0007669"/>
    <property type="project" value="InterPro"/>
</dbReference>
<evidence type="ECO:0000256" key="4">
    <source>
        <dbReference type="ARBA" id="ARBA00023065"/>
    </source>
</evidence>
<dbReference type="SUPFAM" id="SSF103486">
    <property type="entry name" value="V-type ATP synthase subunit C"/>
    <property type="match status" value="1"/>
</dbReference>
<organism evidence="7 8">
    <name type="scientific">Ferroglobus placidus (strain DSM 10642 / AEDII12DO)</name>
    <dbReference type="NCBI Taxonomy" id="589924"/>
    <lineage>
        <taxon>Archaea</taxon>
        <taxon>Methanobacteriati</taxon>
        <taxon>Methanobacteriota</taxon>
        <taxon>Archaeoglobi</taxon>
        <taxon>Archaeoglobales</taxon>
        <taxon>Archaeoglobaceae</taxon>
        <taxon>Ferroglobus</taxon>
    </lineage>
</organism>
<comment type="subcellular location">
    <subcellularLocation>
        <location evidence="6">Cell membrane</location>
        <topology evidence="6">Peripheral membrane protein</topology>
    </subcellularLocation>
</comment>
<evidence type="ECO:0000256" key="3">
    <source>
        <dbReference type="ARBA" id="ARBA00022781"/>
    </source>
</evidence>
<evidence type="ECO:0000256" key="2">
    <source>
        <dbReference type="ARBA" id="ARBA00022448"/>
    </source>
</evidence>
<dbReference type="InterPro" id="IPR036079">
    <property type="entry name" value="ATPase_csu/dsu_sf"/>
</dbReference>
<dbReference type="InterPro" id="IPR035067">
    <property type="entry name" value="V-type_ATPase_csu/dsu"/>
</dbReference>
<dbReference type="PANTHER" id="PTHR38682:SF1">
    <property type="entry name" value="V-TYPE ATP SYNTHASE SUBUNIT C"/>
    <property type="match status" value="1"/>
</dbReference>
<keyword evidence="6" id="KW-0472">Membrane</keyword>
<dbReference type="GeneID" id="8779846"/>
<dbReference type="AlphaFoldDB" id="D3S1G6"/>
<dbReference type="HAMAP" id="MF_00314">
    <property type="entry name" value="ATP_synth_C_arch"/>
    <property type="match status" value="1"/>
</dbReference>
<dbReference type="Gene3D" id="1.20.1690.10">
    <property type="entry name" value="V-type ATP synthase subunit C domain"/>
    <property type="match status" value="2"/>
</dbReference>
<dbReference type="InterPro" id="IPR014272">
    <property type="entry name" value="ATPase_V0-cplx_csu"/>
</dbReference>
<dbReference type="STRING" id="589924.Ferp_2306"/>
<protein>
    <recommendedName>
        <fullName evidence="6">A-type ATP synthase subunit C</fullName>
    </recommendedName>
</protein>
<evidence type="ECO:0000313" key="8">
    <source>
        <dbReference type="Proteomes" id="UP000002613"/>
    </source>
</evidence>
<dbReference type="InterPro" id="IPR050873">
    <property type="entry name" value="V-ATPase_V0D/AC39_subunit"/>
</dbReference>
<evidence type="ECO:0000313" key="7">
    <source>
        <dbReference type="EMBL" id="ADC66430.1"/>
    </source>
</evidence>
<dbReference type="InterPro" id="IPR002843">
    <property type="entry name" value="ATPase_V0-cplx_csu/dsu"/>
</dbReference>
<keyword evidence="4 6" id="KW-0406">Ion transport</keyword>
<dbReference type="RefSeq" id="WP_012966767.1">
    <property type="nucleotide sequence ID" value="NC_013849.1"/>
</dbReference>
<accession>D3S1G6</accession>
<name>D3S1G6_FERPA</name>
<keyword evidence="8" id="KW-1185">Reference proteome</keyword>
<dbReference type="HOGENOM" id="CLU_059311_0_1_2"/>
<dbReference type="OrthoDB" id="4272at2157"/>
<reference evidence="8" key="1">
    <citation type="submission" date="2010-02" db="EMBL/GenBank/DDBJ databases">
        <title>Complete sequence of Ferroglobus placidus DSM 10642.</title>
        <authorList>
            <consortium name="US DOE Joint Genome Institute"/>
            <person name="Lucas S."/>
            <person name="Copeland A."/>
            <person name="Lapidus A."/>
            <person name="Cheng J.-F."/>
            <person name="Bruce D."/>
            <person name="Goodwin L."/>
            <person name="Pitluck S."/>
            <person name="Saunders E."/>
            <person name="Brettin T."/>
            <person name="Detter J.C."/>
            <person name="Han C."/>
            <person name="Tapia R."/>
            <person name="Larimer F."/>
            <person name="Land M."/>
            <person name="Hauser L."/>
            <person name="Kyrpides N."/>
            <person name="Ivanova N."/>
            <person name="Holmes D."/>
            <person name="Lovley D."/>
            <person name="Kyrpides N."/>
            <person name="Anderson I.J."/>
            <person name="Woyke T."/>
        </authorList>
    </citation>
    <scope>NUCLEOTIDE SEQUENCE [LARGE SCALE GENOMIC DNA]</scope>
    <source>
        <strain evidence="8">DSM 10642 / AEDII12DO</strain>
    </source>
</reference>
<keyword evidence="2 6" id="KW-0813">Transport</keyword>
<sequence length="346" mass="41202">MLRKIIRKPRAAEWAYIVARVRVMKRKLIPKEEYNKLLNMDLNEIIRYLEESEYKNEINELAMRYSGVELLDYALYLNLTRTYRKLVRISKGLPREMIVDYLRRWDFWNLKNIIRGKMFRFPKEEIEKTLVPAGEFDEEFWKMLIARESVEDIIKEFAKKPYYPILEELTRACPISEFEDRLDKFYYTSLASIHSDNIDIMYFVDFIRMEIDVKNVKTLLRLKLEGASPEEIAAKIIPKGYQLSESELRKLAAMDYEDMLKNLENYWFGEAVKQIKDQPLSKIEVFFDKVWAKRVLSRANHFPLSILPVLAFIVMKKIEVDNLRIIARGKAEGMDAEEIKEQLVIV</sequence>
<dbReference type="GO" id="GO:0005886">
    <property type="term" value="C:plasma membrane"/>
    <property type="evidence" value="ECO:0007669"/>
    <property type="project" value="UniProtKB-SubCell"/>
</dbReference>
<dbReference type="GO" id="GO:0046933">
    <property type="term" value="F:proton-transporting ATP synthase activity, rotational mechanism"/>
    <property type="evidence" value="ECO:0007669"/>
    <property type="project" value="UniProtKB-UniRule"/>
</dbReference>
<comment type="function">
    <text evidence="6">Component of the A-type ATP synthase that produces ATP from ADP in the presence of a proton gradient across the membrane.</text>
</comment>
<dbReference type="Gene3D" id="1.10.132.50">
    <property type="entry name" value="ATP synthase (C/AC39) subunit, domain 3"/>
    <property type="match status" value="1"/>
</dbReference>
<dbReference type="NCBIfam" id="TIGR02923">
    <property type="entry name" value="AhaC"/>
    <property type="match status" value="1"/>
</dbReference>
<dbReference type="GO" id="GO:0005524">
    <property type="term" value="F:ATP binding"/>
    <property type="evidence" value="ECO:0007669"/>
    <property type="project" value="UniProtKB-UniRule"/>
</dbReference>